<dbReference type="GO" id="GO:0005886">
    <property type="term" value="C:plasma membrane"/>
    <property type="evidence" value="ECO:0007669"/>
    <property type="project" value="InterPro"/>
</dbReference>
<dbReference type="Gene3D" id="3.30.479.30">
    <property type="entry name" value="Band 7 domain"/>
    <property type="match status" value="1"/>
</dbReference>
<reference evidence="8 9" key="1">
    <citation type="submission" date="2017-07" db="EMBL/GenBank/DDBJ databases">
        <title>Draft genome sequence of aerobic hyperthermophilic archaea, Pyrobaculum aerophilum YKB31 and YKB32.</title>
        <authorList>
            <person name="Mochizuki T."/>
            <person name="Berliner A.J."/>
            <person name="Yoshida-Takashima Y."/>
            <person name="Takaki Y."/>
            <person name="Nunoura T."/>
            <person name="Takai K."/>
        </authorList>
    </citation>
    <scope>NUCLEOTIDE SEQUENCE [LARGE SCALE GENOMIC DNA]</scope>
    <source>
        <strain evidence="7 9">YKB31</strain>
        <strain evidence="6 8">YKB32</strain>
    </source>
</reference>
<dbReference type="PANTHER" id="PTHR10264">
    <property type="entry name" value="BAND 7 PROTEIN-RELATED"/>
    <property type="match status" value="1"/>
</dbReference>
<comment type="caution">
    <text evidence="6">The sequence shown here is derived from an EMBL/GenBank/DDBJ whole genome shotgun (WGS) entry which is preliminary data.</text>
</comment>
<accession>A0A371QY36</accession>
<proteinExistence type="inferred from homology"/>
<dbReference type="EMBL" id="NMUE01000012">
    <property type="protein sequence ID" value="RFA96337.1"/>
    <property type="molecule type" value="Genomic_DNA"/>
</dbReference>
<dbReference type="InterPro" id="IPR043202">
    <property type="entry name" value="Band-7_stomatin-like"/>
</dbReference>
<dbReference type="InterPro" id="IPR036013">
    <property type="entry name" value="Band_7/SPFH_dom_sf"/>
</dbReference>
<comment type="similarity">
    <text evidence="2">Belongs to the band 7/mec-2 family.</text>
</comment>
<evidence type="ECO:0000259" key="5">
    <source>
        <dbReference type="SMART" id="SM00244"/>
    </source>
</evidence>
<dbReference type="PRINTS" id="PR00721">
    <property type="entry name" value="STOMATIN"/>
</dbReference>
<sequence>MLLQGEIFGVVVGVILAIIIIAIVASSIRVVPEFMRLVVFRLGRLIGIRGPGLVFLIPVIDQAYPVDLREQVIDVTKQTCITKDNAPVDIDLLIYLKVVDPEKVITQVQNFRQAAVGIATTTLRAVVGDIELDEVLAKREYINSVLRAKLDEVTARWGVKVTAVEIREIIPPSDVQSAMVKQIAAERERRAMITQADGEKQAAILRAEGQKQSAILQAEGERQAAILRAEGQAKALELLNEAASKLGHNALLLQYLDALKNIATSPSTKIVVPMELLSFFQAFLKGEEKR</sequence>
<dbReference type="GO" id="GO:0098552">
    <property type="term" value="C:side of membrane"/>
    <property type="evidence" value="ECO:0007669"/>
    <property type="project" value="UniProtKB-ARBA"/>
</dbReference>
<feature type="transmembrane region" description="Helical" evidence="4">
    <location>
        <begin position="6"/>
        <end position="31"/>
    </location>
</feature>
<dbReference type="FunFam" id="3.30.479.30:FF:000004">
    <property type="entry name" value="Putative membrane protease family, stomatin"/>
    <property type="match status" value="1"/>
</dbReference>
<evidence type="ECO:0000313" key="6">
    <source>
        <dbReference type="EMBL" id="RFA95632.1"/>
    </source>
</evidence>
<evidence type="ECO:0000256" key="1">
    <source>
        <dbReference type="ARBA" id="ARBA00004167"/>
    </source>
</evidence>
<dbReference type="RefSeq" id="WP_116420923.1">
    <property type="nucleotide sequence ID" value="NZ_NMUE01000012.1"/>
</dbReference>
<evidence type="ECO:0000313" key="8">
    <source>
        <dbReference type="Proteomes" id="UP000256877"/>
    </source>
</evidence>
<evidence type="ECO:0000256" key="3">
    <source>
        <dbReference type="ARBA" id="ARBA00023136"/>
    </source>
</evidence>
<evidence type="ECO:0000313" key="9">
    <source>
        <dbReference type="Proteomes" id="UP000257123"/>
    </source>
</evidence>
<dbReference type="Proteomes" id="UP000257123">
    <property type="component" value="Unassembled WGS sequence"/>
</dbReference>
<dbReference type="InterPro" id="IPR018080">
    <property type="entry name" value="Band_7/stomatin-like_CS"/>
</dbReference>
<dbReference type="InterPro" id="IPR001107">
    <property type="entry name" value="Band_7"/>
</dbReference>
<dbReference type="Proteomes" id="UP000256877">
    <property type="component" value="Unassembled WGS sequence"/>
</dbReference>
<keyword evidence="4" id="KW-1133">Transmembrane helix</keyword>
<protein>
    <recommendedName>
        <fullName evidence="5">Band 7 domain-containing protein</fullName>
    </recommendedName>
</protein>
<dbReference type="EMBL" id="NMUF01000054">
    <property type="protein sequence ID" value="RFA95632.1"/>
    <property type="molecule type" value="Genomic_DNA"/>
</dbReference>
<evidence type="ECO:0000313" key="7">
    <source>
        <dbReference type="EMBL" id="RFA96337.1"/>
    </source>
</evidence>
<dbReference type="PROSITE" id="PS01270">
    <property type="entry name" value="BAND_7"/>
    <property type="match status" value="1"/>
</dbReference>
<keyword evidence="3 4" id="KW-0472">Membrane</keyword>
<dbReference type="SMART" id="SM00244">
    <property type="entry name" value="PHB"/>
    <property type="match status" value="1"/>
</dbReference>
<dbReference type="PANTHER" id="PTHR10264:SF19">
    <property type="entry name" value="AT06885P-RELATED"/>
    <property type="match status" value="1"/>
</dbReference>
<keyword evidence="4" id="KW-0812">Transmembrane</keyword>
<dbReference type="OrthoDB" id="10752at2157"/>
<name>A0A371QY36_9CREN</name>
<comment type="subcellular location">
    <subcellularLocation>
        <location evidence="1">Membrane</location>
        <topology evidence="1">Single-pass membrane protein</topology>
    </subcellularLocation>
</comment>
<evidence type="ECO:0000256" key="4">
    <source>
        <dbReference type="SAM" id="Phobius"/>
    </source>
</evidence>
<gene>
    <name evidence="7" type="ORF">CGL51_05100</name>
    <name evidence="6" type="ORF">CGL52_12605</name>
</gene>
<dbReference type="AlphaFoldDB" id="A0A371QY36"/>
<evidence type="ECO:0000256" key="2">
    <source>
        <dbReference type="ARBA" id="ARBA00008164"/>
    </source>
</evidence>
<dbReference type="InterPro" id="IPR001972">
    <property type="entry name" value="Stomatin_HflK_fam"/>
</dbReference>
<feature type="domain" description="Band 7" evidence="5">
    <location>
        <begin position="26"/>
        <end position="183"/>
    </location>
</feature>
<organism evidence="6 8">
    <name type="scientific">Pyrobaculum aerophilum</name>
    <dbReference type="NCBI Taxonomy" id="13773"/>
    <lineage>
        <taxon>Archaea</taxon>
        <taxon>Thermoproteota</taxon>
        <taxon>Thermoprotei</taxon>
        <taxon>Thermoproteales</taxon>
        <taxon>Thermoproteaceae</taxon>
        <taxon>Pyrobaculum</taxon>
    </lineage>
</organism>
<dbReference type="SUPFAM" id="SSF117892">
    <property type="entry name" value="Band 7/SPFH domain"/>
    <property type="match status" value="1"/>
</dbReference>
<dbReference type="Pfam" id="PF01145">
    <property type="entry name" value="Band_7"/>
    <property type="match status" value="1"/>
</dbReference>